<evidence type="ECO:0008006" key="3">
    <source>
        <dbReference type="Google" id="ProtNLM"/>
    </source>
</evidence>
<dbReference type="InterPro" id="IPR036558">
    <property type="entry name" value="YqbG-like_sf"/>
</dbReference>
<dbReference type="Gene3D" id="1.10.3230.10">
    <property type="entry name" value="YqbG-like"/>
    <property type="match status" value="1"/>
</dbReference>
<name>A0A1I4PN33_9BACI</name>
<protein>
    <recommendedName>
        <fullName evidence="3">DUF3199 family protein</fullName>
    </recommendedName>
</protein>
<organism evidence="1 2">
    <name type="scientific">Gracilibacillus orientalis</name>
    <dbReference type="NCBI Taxonomy" id="334253"/>
    <lineage>
        <taxon>Bacteria</taxon>
        <taxon>Bacillati</taxon>
        <taxon>Bacillota</taxon>
        <taxon>Bacilli</taxon>
        <taxon>Bacillales</taxon>
        <taxon>Bacillaceae</taxon>
        <taxon>Gracilibacillus</taxon>
    </lineage>
</organism>
<dbReference type="InterPro" id="IPR013514">
    <property type="entry name" value="DUF3199_YqbG"/>
</dbReference>
<gene>
    <name evidence="1" type="ORF">SAMN04487943_11251</name>
</gene>
<dbReference type="Pfam" id="PF11436">
    <property type="entry name" value="DUF3199"/>
    <property type="match status" value="1"/>
</dbReference>
<sequence>MSVTPEGLKGYTTFESVKKRPDSQLEKDIFEAKVYINNIVEKPLDEHEELPDELEIAWLKVAQFYALINSDESMAKGYKSEKIGDYSYTLSDGSSLTMPDISSLLAEFIPDDGGNKGFFMRMRSL</sequence>
<reference evidence="2" key="1">
    <citation type="submission" date="2016-10" db="EMBL/GenBank/DDBJ databases">
        <authorList>
            <person name="Varghese N."/>
            <person name="Submissions S."/>
        </authorList>
    </citation>
    <scope>NUCLEOTIDE SEQUENCE [LARGE SCALE GENOMIC DNA]</scope>
    <source>
        <strain evidence="2">CGMCC 1.4250</strain>
    </source>
</reference>
<dbReference type="OrthoDB" id="2680636at2"/>
<dbReference type="STRING" id="334253.SAMN04487943_11251"/>
<proteinExistence type="predicted"/>
<evidence type="ECO:0000313" key="1">
    <source>
        <dbReference type="EMBL" id="SFM29074.1"/>
    </source>
</evidence>
<keyword evidence="2" id="KW-1185">Reference proteome</keyword>
<dbReference type="EMBL" id="FOTR01000012">
    <property type="protein sequence ID" value="SFM29074.1"/>
    <property type="molecule type" value="Genomic_DNA"/>
</dbReference>
<dbReference type="Proteomes" id="UP000198565">
    <property type="component" value="Unassembled WGS sequence"/>
</dbReference>
<evidence type="ECO:0000313" key="2">
    <source>
        <dbReference type="Proteomes" id="UP000198565"/>
    </source>
</evidence>
<dbReference type="SUPFAM" id="SSF116915">
    <property type="entry name" value="Hypothetical protein YqbG"/>
    <property type="match status" value="1"/>
</dbReference>
<accession>A0A1I4PN33</accession>
<dbReference type="AlphaFoldDB" id="A0A1I4PN33"/>
<dbReference type="CDD" id="cd08053">
    <property type="entry name" value="Yqbg"/>
    <property type="match status" value="1"/>
</dbReference>